<evidence type="ECO:0000313" key="2">
    <source>
        <dbReference type="EMBL" id="GFJ85030.1"/>
    </source>
</evidence>
<organism evidence="2 3">
    <name type="scientific">Phytohabitans houttuyneae</name>
    <dbReference type="NCBI Taxonomy" id="1076126"/>
    <lineage>
        <taxon>Bacteria</taxon>
        <taxon>Bacillati</taxon>
        <taxon>Actinomycetota</taxon>
        <taxon>Actinomycetes</taxon>
        <taxon>Micromonosporales</taxon>
        <taxon>Micromonosporaceae</taxon>
    </lineage>
</organism>
<dbReference type="AlphaFoldDB" id="A0A6V8KNR2"/>
<dbReference type="GO" id="GO:0019239">
    <property type="term" value="F:deaminase activity"/>
    <property type="evidence" value="ECO:0007669"/>
    <property type="project" value="TreeGrafter"/>
</dbReference>
<name>A0A6V8KNR2_9ACTN</name>
<keyword evidence="3" id="KW-1185">Reference proteome</keyword>
<evidence type="ECO:0008006" key="4">
    <source>
        <dbReference type="Google" id="ProtNLM"/>
    </source>
</evidence>
<dbReference type="InterPro" id="IPR035959">
    <property type="entry name" value="RutC-like_sf"/>
</dbReference>
<dbReference type="GO" id="GO:0005829">
    <property type="term" value="C:cytosol"/>
    <property type="evidence" value="ECO:0007669"/>
    <property type="project" value="TreeGrafter"/>
</dbReference>
<proteinExistence type="inferred from homology"/>
<dbReference type="InterPro" id="IPR006175">
    <property type="entry name" value="YjgF/YER057c/UK114"/>
</dbReference>
<reference evidence="2 3" key="2">
    <citation type="submission" date="2020-03" db="EMBL/GenBank/DDBJ databases">
        <authorList>
            <person name="Ichikawa N."/>
            <person name="Kimura A."/>
            <person name="Kitahashi Y."/>
            <person name="Uohara A."/>
        </authorList>
    </citation>
    <scope>NUCLEOTIDE SEQUENCE [LARGE SCALE GENOMIC DNA]</scope>
    <source>
        <strain evidence="2 3">NBRC 108639</strain>
    </source>
</reference>
<dbReference type="InterPro" id="IPR006056">
    <property type="entry name" value="RidA"/>
</dbReference>
<dbReference type="Pfam" id="PF01042">
    <property type="entry name" value="Ribonuc_L-PSP"/>
    <property type="match status" value="1"/>
</dbReference>
<dbReference type="CDD" id="cd00448">
    <property type="entry name" value="YjgF_YER057c_UK114_family"/>
    <property type="match status" value="1"/>
</dbReference>
<dbReference type="FunFam" id="3.30.1330.40:FF:000001">
    <property type="entry name" value="L-PSP family endoribonuclease"/>
    <property type="match status" value="1"/>
</dbReference>
<comment type="caution">
    <text evidence="2">The sequence shown here is derived from an EMBL/GenBank/DDBJ whole genome shotgun (WGS) entry which is preliminary data.</text>
</comment>
<dbReference type="Proteomes" id="UP000482800">
    <property type="component" value="Unassembled WGS sequence"/>
</dbReference>
<evidence type="ECO:0000256" key="1">
    <source>
        <dbReference type="ARBA" id="ARBA00010552"/>
    </source>
</evidence>
<gene>
    <name evidence="2" type="ORF">Phou_092100</name>
</gene>
<dbReference type="NCBIfam" id="TIGR00004">
    <property type="entry name" value="Rid family detoxifying hydrolase"/>
    <property type="match status" value="1"/>
</dbReference>
<sequence>MISLETFGRTIAPPVNPYSHAARRGRILAVAGQVGIDPRTEEMVPGGADAQAERALLNMQAVLTEADASFEDVIMMRIYLADLADFAAVNKVYTQFFREPFPARTTVGVQLPGDLLVELDALAVLGV</sequence>
<accession>A0A6V8KNR2</accession>
<dbReference type="EMBL" id="BLPF01000004">
    <property type="protein sequence ID" value="GFJ85030.1"/>
    <property type="molecule type" value="Genomic_DNA"/>
</dbReference>
<comment type="similarity">
    <text evidence="1">Belongs to the RutC family.</text>
</comment>
<dbReference type="PANTHER" id="PTHR11803">
    <property type="entry name" value="2-IMINOBUTANOATE/2-IMINOPROPANOATE DEAMINASE RIDA"/>
    <property type="match status" value="1"/>
</dbReference>
<protein>
    <recommendedName>
        <fullName evidence="4">Reactive intermediate/imine deaminase</fullName>
    </recommendedName>
</protein>
<dbReference type="Gene3D" id="3.30.1330.40">
    <property type="entry name" value="RutC-like"/>
    <property type="match status" value="1"/>
</dbReference>
<dbReference type="RefSeq" id="WP_218579589.1">
    <property type="nucleotide sequence ID" value="NZ_BAABGO010000014.1"/>
</dbReference>
<evidence type="ECO:0000313" key="3">
    <source>
        <dbReference type="Proteomes" id="UP000482800"/>
    </source>
</evidence>
<dbReference type="PANTHER" id="PTHR11803:SF39">
    <property type="entry name" value="2-IMINOBUTANOATE_2-IMINOPROPANOATE DEAMINASE"/>
    <property type="match status" value="1"/>
</dbReference>
<dbReference type="SUPFAM" id="SSF55298">
    <property type="entry name" value="YjgF-like"/>
    <property type="match status" value="1"/>
</dbReference>
<reference evidence="2 3" key="1">
    <citation type="submission" date="2020-03" db="EMBL/GenBank/DDBJ databases">
        <title>Whole genome shotgun sequence of Phytohabitans houttuyneae NBRC 108639.</title>
        <authorList>
            <person name="Komaki H."/>
            <person name="Tamura T."/>
        </authorList>
    </citation>
    <scope>NUCLEOTIDE SEQUENCE [LARGE SCALE GENOMIC DNA]</scope>
    <source>
        <strain evidence="2 3">NBRC 108639</strain>
    </source>
</reference>